<evidence type="ECO:0000259" key="8">
    <source>
        <dbReference type="PROSITE" id="PS50809"/>
    </source>
</evidence>
<gene>
    <name evidence="9" type="primary">DMRT2</name>
    <name evidence="9" type="ORF">BLAG_LOCUS16069</name>
</gene>
<evidence type="ECO:0000256" key="3">
    <source>
        <dbReference type="ARBA" id="ARBA00022833"/>
    </source>
</evidence>
<dbReference type="PANTHER" id="PTHR12322">
    <property type="entry name" value="DOUBLESEX AND MAB-3 RELATED TRANSCRIPTION FACTOR DMRT"/>
    <property type="match status" value="1"/>
</dbReference>
<feature type="compositionally biased region" description="Low complexity" evidence="7">
    <location>
        <begin position="88"/>
        <end position="124"/>
    </location>
</feature>
<feature type="domain" description="DM" evidence="8">
    <location>
        <begin position="17"/>
        <end position="64"/>
    </location>
</feature>
<evidence type="ECO:0000256" key="1">
    <source>
        <dbReference type="ARBA" id="ARBA00006834"/>
    </source>
</evidence>
<feature type="compositionally biased region" description="Polar residues" evidence="7">
    <location>
        <begin position="379"/>
        <end position="394"/>
    </location>
</feature>
<keyword evidence="4 6" id="KW-0238">DNA-binding</keyword>
<feature type="compositionally biased region" description="Polar residues" evidence="7">
    <location>
        <begin position="125"/>
        <end position="134"/>
    </location>
</feature>
<dbReference type="Pfam" id="PF03474">
    <property type="entry name" value="DMA"/>
    <property type="match status" value="1"/>
</dbReference>
<dbReference type="Proteomes" id="UP000838412">
    <property type="component" value="Chromosome 3"/>
</dbReference>
<dbReference type="PANTHER" id="PTHR12322:SF118">
    <property type="entry name" value="DM DOMAIN-CONTAINING PROTEIN"/>
    <property type="match status" value="1"/>
</dbReference>
<dbReference type="InterPro" id="IPR026607">
    <property type="entry name" value="DMRT"/>
</dbReference>
<evidence type="ECO:0000313" key="9">
    <source>
        <dbReference type="EMBL" id="CAH1258536.1"/>
    </source>
</evidence>
<accession>A0A8J9ZN54</accession>
<organism evidence="9 10">
    <name type="scientific">Branchiostoma lanceolatum</name>
    <name type="common">Common lancelet</name>
    <name type="synonym">Amphioxus lanceolatum</name>
    <dbReference type="NCBI Taxonomy" id="7740"/>
    <lineage>
        <taxon>Eukaryota</taxon>
        <taxon>Metazoa</taxon>
        <taxon>Chordata</taxon>
        <taxon>Cephalochordata</taxon>
        <taxon>Leptocardii</taxon>
        <taxon>Amphioxiformes</taxon>
        <taxon>Branchiostomatidae</taxon>
        <taxon>Branchiostoma</taxon>
    </lineage>
</organism>
<keyword evidence="5 6" id="KW-0539">Nucleus</keyword>
<dbReference type="Gene3D" id="4.10.1040.10">
    <property type="entry name" value="DM DNA-binding domain"/>
    <property type="match status" value="1"/>
</dbReference>
<dbReference type="FunFam" id="4.10.1040.10:FF:000001">
    <property type="entry name" value="doublesex- and mab-3-related transcription factor 1"/>
    <property type="match status" value="1"/>
</dbReference>
<feature type="compositionally biased region" description="Polar residues" evidence="7">
    <location>
        <begin position="495"/>
        <end position="513"/>
    </location>
</feature>
<feature type="region of interest" description="Disordered" evidence="7">
    <location>
        <begin position="489"/>
        <end position="523"/>
    </location>
</feature>
<dbReference type="Pfam" id="PF00751">
    <property type="entry name" value="DM"/>
    <property type="match status" value="1"/>
</dbReference>
<evidence type="ECO:0000256" key="7">
    <source>
        <dbReference type="SAM" id="MobiDB-lite"/>
    </source>
</evidence>
<protein>
    <submittedName>
        <fullName evidence="9">DMRT2 protein</fullName>
    </submittedName>
</protein>
<dbReference type="AlphaFoldDB" id="A0A8J9ZN54"/>
<sequence length="523" mass="56557">MEAPLTFKTIACRPPMCARCRNHGVSALLKGHKKKCQWKDCECPKCYLIVERRRVMAAQVALRRAQDAEDKSRQSTPSPMQGMELPKSRGGSRPSSRAASRSSSRSTSRPGSRASRGGSRPASRNCSSVSPDNYTETRRMHPYSSSATPDCISPPTLATQPTSILKMEQSPVAPRPLPQQLTPVNQIPLMSNYMPSPLQVPLGSPIAAMGSPVANLHQITNAYYANQAPMSPYSLHLAPNHLALLCKIFPEHRPHVLQIILDRCSGDIVRAIENIIACHAYQRELECTQMIAPPLKYPSPTPTSLSLPHTLSPVSVLPTVGEYSSAFSPVHPGTQLQTRVLTQQGALQTPKQEKPQNASPSVPGYSRRYGQPTPIARSLSFSDGDSNTSSQASQGGEADHAAAEALINLYASPAHSKHSSPEGEMSPTNTNSDPSASSFAPQHNGSIANDENQQIRHSIKELLMSQDNSSVKSEDNGWYFMAGTTMSEDEECKPAQSTVSMTSSGSPKQTVNISWGAPNNGEE</sequence>
<evidence type="ECO:0000256" key="2">
    <source>
        <dbReference type="ARBA" id="ARBA00022723"/>
    </source>
</evidence>
<evidence type="ECO:0000256" key="4">
    <source>
        <dbReference type="ARBA" id="ARBA00023125"/>
    </source>
</evidence>
<dbReference type="EMBL" id="OV696688">
    <property type="protein sequence ID" value="CAH1258536.1"/>
    <property type="molecule type" value="Genomic_DNA"/>
</dbReference>
<dbReference type="OrthoDB" id="6162476at2759"/>
<keyword evidence="3 6" id="KW-0862">Zinc</keyword>
<evidence type="ECO:0000313" key="10">
    <source>
        <dbReference type="Proteomes" id="UP000838412"/>
    </source>
</evidence>
<dbReference type="SUPFAM" id="SSF82927">
    <property type="entry name" value="Cysteine-rich DNA binding domain, (DM domain)"/>
    <property type="match status" value="1"/>
</dbReference>
<feature type="compositionally biased region" description="Basic and acidic residues" evidence="7">
    <location>
        <begin position="64"/>
        <end position="73"/>
    </location>
</feature>
<dbReference type="PROSITE" id="PS50809">
    <property type="entry name" value="DM_2"/>
    <property type="match status" value="1"/>
</dbReference>
<keyword evidence="10" id="KW-1185">Reference proteome</keyword>
<feature type="region of interest" description="Disordered" evidence="7">
    <location>
        <begin position="414"/>
        <end position="447"/>
    </location>
</feature>
<feature type="region of interest" description="Disordered" evidence="7">
    <location>
        <begin position="345"/>
        <end position="399"/>
    </location>
</feature>
<evidence type="ECO:0000256" key="5">
    <source>
        <dbReference type="ARBA" id="ARBA00023242"/>
    </source>
</evidence>
<dbReference type="InterPro" id="IPR001275">
    <property type="entry name" value="DM_DNA-bd"/>
</dbReference>
<dbReference type="GO" id="GO:0000978">
    <property type="term" value="F:RNA polymerase II cis-regulatory region sequence-specific DNA binding"/>
    <property type="evidence" value="ECO:0007669"/>
    <property type="project" value="TreeGrafter"/>
</dbReference>
<dbReference type="InterPro" id="IPR036407">
    <property type="entry name" value="DM_DNA-bd_sf"/>
</dbReference>
<dbReference type="InterPro" id="IPR005173">
    <property type="entry name" value="DMA"/>
</dbReference>
<reference evidence="9" key="1">
    <citation type="submission" date="2022-01" db="EMBL/GenBank/DDBJ databases">
        <authorList>
            <person name="Braso-Vives M."/>
        </authorList>
    </citation>
    <scope>NUCLEOTIDE SEQUENCE</scope>
</reference>
<keyword evidence="2 6" id="KW-0479">Metal-binding</keyword>
<comment type="similarity">
    <text evidence="1">Belongs to the DMRT family.</text>
</comment>
<dbReference type="GO" id="GO:0005634">
    <property type="term" value="C:nucleus"/>
    <property type="evidence" value="ECO:0007669"/>
    <property type="project" value="UniProtKB-SubCell"/>
</dbReference>
<proteinExistence type="inferred from homology"/>
<comment type="subcellular location">
    <subcellularLocation>
        <location evidence="6">Nucleus</location>
    </subcellularLocation>
</comment>
<dbReference type="GO" id="GO:0046872">
    <property type="term" value="F:metal ion binding"/>
    <property type="evidence" value="ECO:0007669"/>
    <property type="project" value="UniProtKB-KW"/>
</dbReference>
<evidence type="ECO:0000256" key="6">
    <source>
        <dbReference type="PROSITE-ProRule" id="PRU00070"/>
    </source>
</evidence>
<dbReference type="PROSITE" id="PS40000">
    <property type="entry name" value="DM_1"/>
    <property type="match status" value="1"/>
</dbReference>
<dbReference type="GO" id="GO:0007548">
    <property type="term" value="P:sex differentiation"/>
    <property type="evidence" value="ECO:0007669"/>
    <property type="project" value="TreeGrafter"/>
</dbReference>
<dbReference type="SMART" id="SM00301">
    <property type="entry name" value="DM"/>
    <property type="match status" value="1"/>
</dbReference>
<feature type="compositionally biased region" description="Polar residues" evidence="7">
    <location>
        <begin position="426"/>
        <end position="447"/>
    </location>
</feature>
<dbReference type="GO" id="GO:0000981">
    <property type="term" value="F:DNA-binding transcription factor activity, RNA polymerase II-specific"/>
    <property type="evidence" value="ECO:0007669"/>
    <property type="project" value="TreeGrafter"/>
</dbReference>
<feature type="DNA-binding region" description="DM" evidence="6">
    <location>
        <begin position="17"/>
        <end position="64"/>
    </location>
</feature>
<name>A0A8J9ZN54_BRALA</name>
<feature type="compositionally biased region" description="Polar residues" evidence="7">
    <location>
        <begin position="345"/>
        <end position="360"/>
    </location>
</feature>
<feature type="region of interest" description="Disordered" evidence="7">
    <location>
        <begin position="64"/>
        <end position="158"/>
    </location>
</feature>